<comment type="caution">
    <text evidence="2">The sequence shown here is derived from an EMBL/GenBank/DDBJ whole genome shotgun (WGS) entry which is preliminary data.</text>
</comment>
<gene>
    <name evidence="2" type="ORF">PECAL_3P18380</name>
</gene>
<evidence type="ECO:0008006" key="4">
    <source>
        <dbReference type="Google" id="ProtNLM"/>
    </source>
</evidence>
<dbReference type="AlphaFoldDB" id="A0A8J2SGH3"/>
<dbReference type="EMBL" id="CAKKNE010000003">
    <property type="protein sequence ID" value="CAH0371878.1"/>
    <property type="molecule type" value="Genomic_DNA"/>
</dbReference>
<dbReference type="Proteomes" id="UP000789595">
    <property type="component" value="Unassembled WGS sequence"/>
</dbReference>
<evidence type="ECO:0000256" key="1">
    <source>
        <dbReference type="SAM" id="MobiDB-lite"/>
    </source>
</evidence>
<feature type="compositionally biased region" description="Basic and acidic residues" evidence="1">
    <location>
        <begin position="46"/>
        <end position="63"/>
    </location>
</feature>
<name>A0A8J2SGH3_9STRA</name>
<feature type="region of interest" description="Disordered" evidence="1">
    <location>
        <begin position="1"/>
        <end position="22"/>
    </location>
</feature>
<dbReference type="InterPro" id="IPR011993">
    <property type="entry name" value="PH-like_dom_sf"/>
</dbReference>
<feature type="compositionally biased region" description="Basic and acidic residues" evidence="1">
    <location>
        <begin position="220"/>
        <end position="231"/>
    </location>
</feature>
<sequence length="231" mass="25906">MGTTPSSSRPKEETSTNGGFFSNLWLCGGGDAIDENSTERSRRRVASADKETDGRKLRAGADDAKRVTESAELFAQEFKTTMRQRGFAAFKYNRNGRSAPRLFLLDDTETLIQWKTKKTGRGDFDAFSLLDIDGIVRGCETRKVCATNETWRMITIHAPPRRLVMGFETEQRCRMFADGLSLVVAEAQGRAAPQTRRAGASNDSRTDAPKENGVQRLRKTGRERGERGWRF</sequence>
<keyword evidence="3" id="KW-1185">Reference proteome</keyword>
<reference evidence="2" key="1">
    <citation type="submission" date="2021-11" db="EMBL/GenBank/DDBJ databases">
        <authorList>
            <consortium name="Genoscope - CEA"/>
            <person name="William W."/>
        </authorList>
    </citation>
    <scope>NUCLEOTIDE SEQUENCE</scope>
</reference>
<dbReference type="Gene3D" id="2.30.29.30">
    <property type="entry name" value="Pleckstrin-homology domain (PH domain)/Phosphotyrosine-binding domain (PTB)"/>
    <property type="match status" value="1"/>
</dbReference>
<accession>A0A8J2SGH3</accession>
<proteinExistence type="predicted"/>
<feature type="region of interest" description="Disordered" evidence="1">
    <location>
        <begin position="191"/>
        <end position="231"/>
    </location>
</feature>
<evidence type="ECO:0000313" key="2">
    <source>
        <dbReference type="EMBL" id="CAH0371878.1"/>
    </source>
</evidence>
<protein>
    <recommendedName>
        <fullName evidence="4">PH domain-containing protein</fullName>
    </recommendedName>
</protein>
<evidence type="ECO:0000313" key="3">
    <source>
        <dbReference type="Proteomes" id="UP000789595"/>
    </source>
</evidence>
<feature type="region of interest" description="Disordered" evidence="1">
    <location>
        <begin position="35"/>
        <end position="63"/>
    </location>
</feature>
<organism evidence="2 3">
    <name type="scientific">Pelagomonas calceolata</name>
    <dbReference type="NCBI Taxonomy" id="35677"/>
    <lineage>
        <taxon>Eukaryota</taxon>
        <taxon>Sar</taxon>
        <taxon>Stramenopiles</taxon>
        <taxon>Ochrophyta</taxon>
        <taxon>Pelagophyceae</taxon>
        <taxon>Pelagomonadales</taxon>
        <taxon>Pelagomonadaceae</taxon>
        <taxon>Pelagomonas</taxon>
    </lineage>
</organism>